<reference evidence="3 4" key="1">
    <citation type="journal article" date="2018" name="Nat. Ecol. Evol.">
        <title>Pezizomycetes genomes reveal the molecular basis of ectomycorrhizal truffle lifestyle.</title>
        <authorList>
            <person name="Murat C."/>
            <person name="Payen T."/>
            <person name="Noel B."/>
            <person name="Kuo A."/>
            <person name="Morin E."/>
            <person name="Chen J."/>
            <person name="Kohler A."/>
            <person name="Krizsan K."/>
            <person name="Balestrini R."/>
            <person name="Da Silva C."/>
            <person name="Montanini B."/>
            <person name="Hainaut M."/>
            <person name="Levati E."/>
            <person name="Barry K.W."/>
            <person name="Belfiori B."/>
            <person name="Cichocki N."/>
            <person name="Clum A."/>
            <person name="Dockter R.B."/>
            <person name="Fauchery L."/>
            <person name="Guy J."/>
            <person name="Iotti M."/>
            <person name="Le Tacon F."/>
            <person name="Lindquist E.A."/>
            <person name="Lipzen A."/>
            <person name="Malagnac F."/>
            <person name="Mello A."/>
            <person name="Molinier V."/>
            <person name="Miyauchi S."/>
            <person name="Poulain J."/>
            <person name="Riccioni C."/>
            <person name="Rubini A."/>
            <person name="Sitrit Y."/>
            <person name="Splivallo R."/>
            <person name="Traeger S."/>
            <person name="Wang M."/>
            <person name="Zifcakova L."/>
            <person name="Wipf D."/>
            <person name="Zambonelli A."/>
            <person name="Paolocci F."/>
            <person name="Nowrousian M."/>
            <person name="Ottonello S."/>
            <person name="Baldrian P."/>
            <person name="Spatafora J.W."/>
            <person name="Henrissat B."/>
            <person name="Nagy L.G."/>
            <person name="Aury J.M."/>
            <person name="Wincker P."/>
            <person name="Grigoriev I.V."/>
            <person name="Bonfante P."/>
            <person name="Martin F.M."/>
        </authorList>
    </citation>
    <scope>NUCLEOTIDE SEQUENCE [LARGE SCALE GENOMIC DNA]</scope>
    <source>
        <strain evidence="3 4">120613-1</strain>
    </source>
</reference>
<dbReference type="PROSITE" id="PS50048">
    <property type="entry name" value="ZN2_CY6_FUNGAL_2"/>
    <property type="match status" value="1"/>
</dbReference>
<keyword evidence="1" id="KW-0539">Nucleus</keyword>
<evidence type="ECO:0000256" key="1">
    <source>
        <dbReference type="ARBA" id="ARBA00023242"/>
    </source>
</evidence>
<dbReference type="OrthoDB" id="3546279at2759"/>
<dbReference type="InterPro" id="IPR001138">
    <property type="entry name" value="Zn2Cys6_DnaBD"/>
</dbReference>
<dbReference type="SMART" id="SM00066">
    <property type="entry name" value="GAL4"/>
    <property type="match status" value="1"/>
</dbReference>
<evidence type="ECO:0000313" key="3">
    <source>
        <dbReference type="EMBL" id="RPA98429.1"/>
    </source>
</evidence>
<dbReference type="SUPFAM" id="SSF57701">
    <property type="entry name" value="Zn2/Cys6 DNA-binding domain"/>
    <property type="match status" value="1"/>
</dbReference>
<dbReference type="PANTHER" id="PTHR47784">
    <property type="entry name" value="STEROL UPTAKE CONTROL PROTEIN 2"/>
    <property type="match status" value="1"/>
</dbReference>
<dbReference type="Proteomes" id="UP000276215">
    <property type="component" value="Unassembled WGS sequence"/>
</dbReference>
<dbReference type="InterPro" id="IPR036864">
    <property type="entry name" value="Zn2-C6_fun-type_DNA-bd_sf"/>
</dbReference>
<dbReference type="InterPro" id="IPR053157">
    <property type="entry name" value="Sterol_Uptake_Regulator"/>
</dbReference>
<dbReference type="AlphaFoldDB" id="A0A3N4JJK9"/>
<dbReference type="GO" id="GO:0001228">
    <property type="term" value="F:DNA-binding transcription activator activity, RNA polymerase II-specific"/>
    <property type="evidence" value="ECO:0007669"/>
    <property type="project" value="TreeGrafter"/>
</dbReference>
<dbReference type="InterPro" id="IPR021858">
    <property type="entry name" value="Fun_TF"/>
</dbReference>
<dbReference type="PROSITE" id="PS00463">
    <property type="entry name" value="ZN2_CY6_FUNGAL_1"/>
    <property type="match status" value="1"/>
</dbReference>
<dbReference type="Pfam" id="PF00172">
    <property type="entry name" value="Zn_clus"/>
    <property type="match status" value="1"/>
</dbReference>
<dbReference type="Gene3D" id="4.10.240.10">
    <property type="entry name" value="Zn(2)-C6 fungal-type DNA-binding domain"/>
    <property type="match status" value="1"/>
</dbReference>
<dbReference type="CDD" id="cd00067">
    <property type="entry name" value="GAL4"/>
    <property type="match status" value="1"/>
</dbReference>
<sequence length="412" mass="47077">MPPKRRHTKSRNGCMTCRRRRVKCDEIRPICTNCTRRELDCVYAAYCPPASIKPRRNGSTSTSSSSVPIPLAGLARQLDAILLGIPPRSPSSLPNILISSKDLDNLSLLHQFTIRTHKSFTNDGEYVKEIWRTKIPVIALQNDFAMHALLATTALHSSHTADTSSPAASRYQIIAARHYDRALSSLRTAILKRSSQNAEALFAASALIAIYAFACRTAPNETPRILTWIPLLRGITAITREWWPRVEQGDLSPIVDKCIRKSIEDGDFLTLPANIFHLYLPTPTPNIPPDQDELVDSTSSDIYKQAIDALRKVWNHFWTMGYQISSAFQWLVVLPEEFISLLREWRPRALVIFCHFLCMVKKLDGFWWIRGRAQEAFLRIERELGVAWRERWLEWPREIIFGRCETVGQEVL</sequence>
<protein>
    <recommendedName>
        <fullName evidence="2">Zn(2)-C6 fungal-type domain-containing protein</fullName>
    </recommendedName>
</protein>
<dbReference type="EMBL" id="ML120396">
    <property type="protein sequence ID" value="RPA98429.1"/>
    <property type="molecule type" value="Genomic_DNA"/>
</dbReference>
<evidence type="ECO:0000313" key="4">
    <source>
        <dbReference type="Proteomes" id="UP000276215"/>
    </source>
</evidence>
<dbReference type="STRING" id="1336337.A0A3N4JJK9"/>
<dbReference type="PANTHER" id="PTHR47784:SF5">
    <property type="entry name" value="STEROL UPTAKE CONTROL PROTEIN 2"/>
    <property type="match status" value="1"/>
</dbReference>
<gene>
    <name evidence="3" type="ORF">L873DRAFT_1740733</name>
</gene>
<keyword evidence="4" id="KW-1185">Reference proteome</keyword>
<accession>A0A3N4JJK9</accession>
<evidence type="ECO:0000259" key="2">
    <source>
        <dbReference type="PROSITE" id="PS50048"/>
    </source>
</evidence>
<organism evidence="3 4">
    <name type="scientific">Choiromyces venosus 120613-1</name>
    <dbReference type="NCBI Taxonomy" id="1336337"/>
    <lineage>
        <taxon>Eukaryota</taxon>
        <taxon>Fungi</taxon>
        <taxon>Dikarya</taxon>
        <taxon>Ascomycota</taxon>
        <taxon>Pezizomycotina</taxon>
        <taxon>Pezizomycetes</taxon>
        <taxon>Pezizales</taxon>
        <taxon>Tuberaceae</taxon>
        <taxon>Choiromyces</taxon>
    </lineage>
</organism>
<feature type="domain" description="Zn(2)-C6 fungal-type" evidence="2">
    <location>
        <begin position="13"/>
        <end position="43"/>
    </location>
</feature>
<dbReference type="Pfam" id="PF11951">
    <property type="entry name" value="Fungal_trans_2"/>
    <property type="match status" value="1"/>
</dbReference>
<name>A0A3N4JJK9_9PEZI</name>
<proteinExistence type="predicted"/>
<dbReference type="GO" id="GO:0008270">
    <property type="term" value="F:zinc ion binding"/>
    <property type="evidence" value="ECO:0007669"/>
    <property type="project" value="InterPro"/>
</dbReference>